<organism evidence="1 2">
    <name type="scientific">Liparis tanakae</name>
    <name type="common">Tanaka's snailfish</name>
    <dbReference type="NCBI Taxonomy" id="230148"/>
    <lineage>
        <taxon>Eukaryota</taxon>
        <taxon>Metazoa</taxon>
        <taxon>Chordata</taxon>
        <taxon>Craniata</taxon>
        <taxon>Vertebrata</taxon>
        <taxon>Euteleostomi</taxon>
        <taxon>Actinopterygii</taxon>
        <taxon>Neopterygii</taxon>
        <taxon>Teleostei</taxon>
        <taxon>Neoteleostei</taxon>
        <taxon>Acanthomorphata</taxon>
        <taxon>Eupercaria</taxon>
        <taxon>Perciformes</taxon>
        <taxon>Cottioidei</taxon>
        <taxon>Cottales</taxon>
        <taxon>Liparidae</taxon>
        <taxon>Liparis</taxon>
    </lineage>
</organism>
<dbReference type="AlphaFoldDB" id="A0A4Z2GTA0"/>
<dbReference type="Proteomes" id="UP000314294">
    <property type="component" value="Unassembled WGS sequence"/>
</dbReference>
<keyword evidence="2" id="KW-1185">Reference proteome</keyword>
<evidence type="ECO:0000313" key="2">
    <source>
        <dbReference type="Proteomes" id="UP000314294"/>
    </source>
</evidence>
<evidence type="ECO:0000313" key="1">
    <source>
        <dbReference type="EMBL" id="TNN56325.1"/>
    </source>
</evidence>
<proteinExistence type="predicted"/>
<dbReference type="EMBL" id="SRLO01000431">
    <property type="protein sequence ID" value="TNN56325.1"/>
    <property type="molecule type" value="Genomic_DNA"/>
</dbReference>
<gene>
    <name evidence="1" type="ORF">EYF80_033436</name>
</gene>
<name>A0A4Z2GTA0_9TELE</name>
<protein>
    <submittedName>
        <fullName evidence="1">Uncharacterized protein</fullName>
    </submittedName>
</protein>
<sequence>MLHRMSTSPGSHLKLAQLVFVNGSNLHVHFRIQIHKQVLSAFTKQQKFILCERINVPPVSLSGTMSSLKASRDSVASSRNKWTLVSDIQCYAPPLVVKKDEIELSSMC</sequence>
<comment type="caution">
    <text evidence="1">The sequence shown here is derived from an EMBL/GenBank/DDBJ whole genome shotgun (WGS) entry which is preliminary data.</text>
</comment>
<reference evidence="1 2" key="1">
    <citation type="submission" date="2019-03" db="EMBL/GenBank/DDBJ databases">
        <title>First draft genome of Liparis tanakae, snailfish: a comprehensive survey of snailfish specific genes.</title>
        <authorList>
            <person name="Kim W."/>
            <person name="Song I."/>
            <person name="Jeong J.-H."/>
            <person name="Kim D."/>
            <person name="Kim S."/>
            <person name="Ryu S."/>
            <person name="Song J.Y."/>
            <person name="Lee S.K."/>
        </authorList>
    </citation>
    <scope>NUCLEOTIDE SEQUENCE [LARGE SCALE GENOMIC DNA]</scope>
    <source>
        <tissue evidence="1">Muscle</tissue>
    </source>
</reference>
<accession>A0A4Z2GTA0</accession>